<evidence type="ECO:0000259" key="2">
    <source>
        <dbReference type="Pfam" id="PF03732"/>
    </source>
</evidence>
<feature type="region of interest" description="Disordered" evidence="1">
    <location>
        <begin position="264"/>
        <end position="295"/>
    </location>
</feature>
<sequence>MNGTSMSDTSKVTSTSLKHGSFPHLSSIEWEALHRLAEASGEAVIQTLLTAGTEDQQRLAAQEFMAREFADLRQRVSTPTPATNKTDIVKLDVSSYSGEDDRRLHLNRWFCEVGIAIEARQLSIELARTRFLLSKLTGKAKEWALGKLVADASCFPTMSAMNADLRLAFEPPQDERVQRSAFLSLKQGRMSMLEYIQRARHLISCITTHPVDMATQVHVFVSGMNAGYQRFYLTRKTPSTLEEVFAVALREDYSVTASQAFDVSRARAPEPEPEPMEIDAIQQFNDRRGATPSTP</sequence>
<dbReference type="Proteomes" id="UP000697107">
    <property type="component" value="Unassembled WGS sequence"/>
</dbReference>
<comment type="caution">
    <text evidence="7">The sequence shown here is derived from an EMBL/GenBank/DDBJ whole genome shotgun (WGS) entry which is preliminary data.</text>
</comment>
<dbReference type="InterPro" id="IPR032567">
    <property type="entry name" value="RTL1-rel"/>
</dbReference>
<proteinExistence type="predicted"/>
<dbReference type="EMBL" id="RCMV01002131">
    <property type="protein sequence ID" value="KAG3204501.1"/>
    <property type="molecule type" value="Genomic_DNA"/>
</dbReference>
<dbReference type="VEuPathDB" id="FungiDB:PC110_g9614"/>
<dbReference type="EMBL" id="RCMI01000147">
    <property type="protein sequence ID" value="KAG2930368.1"/>
    <property type="molecule type" value="Genomic_DNA"/>
</dbReference>
<dbReference type="PANTHER" id="PTHR15503">
    <property type="entry name" value="LDOC1 RELATED"/>
    <property type="match status" value="1"/>
</dbReference>
<dbReference type="PANTHER" id="PTHR15503:SF22">
    <property type="entry name" value="TRANSPOSON TY3-I GAG POLYPROTEIN"/>
    <property type="match status" value="1"/>
</dbReference>
<organism evidence="7 8">
    <name type="scientific">Phytophthora cactorum</name>
    <dbReference type="NCBI Taxonomy" id="29920"/>
    <lineage>
        <taxon>Eukaryota</taxon>
        <taxon>Sar</taxon>
        <taxon>Stramenopiles</taxon>
        <taxon>Oomycota</taxon>
        <taxon>Peronosporomycetes</taxon>
        <taxon>Peronosporales</taxon>
        <taxon>Peronosporaceae</taxon>
        <taxon>Phytophthora</taxon>
    </lineage>
</organism>
<dbReference type="Proteomes" id="UP000735874">
    <property type="component" value="Unassembled WGS sequence"/>
</dbReference>
<evidence type="ECO:0000313" key="3">
    <source>
        <dbReference type="EMBL" id="KAG2860807.1"/>
    </source>
</evidence>
<feature type="region of interest" description="Disordered" evidence="1">
    <location>
        <begin position="1"/>
        <end position="20"/>
    </location>
</feature>
<evidence type="ECO:0000313" key="6">
    <source>
        <dbReference type="EMBL" id="KAG2961237.1"/>
    </source>
</evidence>
<dbReference type="EMBL" id="RCML01001636">
    <property type="protein sequence ID" value="KAG2961237.1"/>
    <property type="molecule type" value="Genomic_DNA"/>
</dbReference>
<dbReference type="Proteomes" id="UP000736787">
    <property type="component" value="Unassembled WGS sequence"/>
</dbReference>
<evidence type="ECO:0000313" key="7">
    <source>
        <dbReference type="EMBL" id="KAG3204501.1"/>
    </source>
</evidence>
<dbReference type="Proteomes" id="UP000774804">
    <property type="component" value="Unassembled WGS sequence"/>
</dbReference>
<dbReference type="Pfam" id="PF03732">
    <property type="entry name" value="Retrotrans_gag"/>
    <property type="match status" value="1"/>
</dbReference>
<dbReference type="InterPro" id="IPR005162">
    <property type="entry name" value="Retrotrans_gag_dom"/>
</dbReference>
<evidence type="ECO:0000313" key="4">
    <source>
        <dbReference type="EMBL" id="KAG2930368.1"/>
    </source>
</evidence>
<evidence type="ECO:0000256" key="1">
    <source>
        <dbReference type="SAM" id="MobiDB-lite"/>
    </source>
</evidence>
<reference evidence="7" key="1">
    <citation type="submission" date="2018-05" db="EMBL/GenBank/DDBJ databases">
        <title>Effector identification in a new, highly contiguous assembly of the strawberry crown rot pathogen Phytophthora cactorum.</title>
        <authorList>
            <person name="Armitage A.D."/>
            <person name="Nellist C.F."/>
            <person name="Bates H."/>
            <person name="Vickerstaff R.J."/>
            <person name="Harrison R.J."/>
        </authorList>
    </citation>
    <scope>NUCLEOTIDE SEQUENCE</scope>
    <source>
        <strain evidence="3">15-7</strain>
        <strain evidence="4">4032</strain>
        <strain evidence="5">4040</strain>
        <strain evidence="6">P415</strain>
        <strain evidence="7">P421</strain>
    </source>
</reference>
<dbReference type="AlphaFoldDB" id="A0A8T1H2L4"/>
<feature type="domain" description="Retrotransposon gag" evidence="2">
    <location>
        <begin position="133"/>
        <end position="225"/>
    </location>
</feature>
<dbReference type="Proteomes" id="UP000760860">
    <property type="component" value="Unassembled WGS sequence"/>
</dbReference>
<gene>
    <name evidence="3" type="ORF">PC113_g7704</name>
    <name evidence="4" type="ORF">PC115_g6534</name>
    <name evidence="5" type="ORF">PC117_g7697</name>
    <name evidence="6" type="ORF">PC118_g22081</name>
    <name evidence="7" type="ORF">PC129_g22556</name>
</gene>
<dbReference type="EMBL" id="RCMG01000173">
    <property type="protein sequence ID" value="KAG2860807.1"/>
    <property type="molecule type" value="Genomic_DNA"/>
</dbReference>
<dbReference type="EMBL" id="RCMK01000160">
    <property type="protein sequence ID" value="KAG2946337.1"/>
    <property type="molecule type" value="Genomic_DNA"/>
</dbReference>
<feature type="compositionally biased region" description="Polar residues" evidence="1">
    <location>
        <begin position="1"/>
        <end position="18"/>
    </location>
</feature>
<evidence type="ECO:0000313" key="5">
    <source>
        <dbReference type="EMBL" id="KAG2946337.1"/>
    </source>
</evidence>
<protein>
    <recommendedName>
        <fullName evidence="2">Retrotransposon gag domain-containing protein</fullName>
    </recommendedName>
</protein>
<evidence type="ECO:0000313" key="8">
    <source>
        <dbReference type="Proteomes" id="UP000760860"/>
    </source>
</evidence>
<name>A0A8T1H2L4_9STRA</name>
<accession>A0A8T1H2L4</accession>